<dbReference type="PANTHER" id="PTHR13296">
    <property type="entry name" value="BCAS2 PROTEIN"/>
    <property type="match status" value="1"/>
</dbReference>
<keyword evidence="9" id="KW-1185">Reference proteome</keyword>
<evidence type="ECO:0008006" key="10">
    <source>
        <dbReference type="Google" id="ProtNLM"/>
    </source>
</evidence>
<comment type="caution">
    <text evidence="8">The sequence shown here is derived from an EMBL/GenBank/DDBJ whole genome shotgun (WGS) entry which is preliminary data.</text>
</comment>
<keyword evidence="5" id="KW-0508">mRNA splicing</keyword>
<dbReference type="Pfam" id="PF05700">
    <property type="entry name" value="BCAS2"/>
    <property type="match status" value="1"/>
</dbReference>
<dbReference type="EMBL" id="RZGK01000007">
    <property type="protein sequence ID" value="KAF9697846.1"/>
    <property type="molecule type" value="Genomic_DNA"/>
</dbReference>
<evidence type="ECO:0000256" key="1">
    <source>
        <dbReference type="ARBA" id="ARBA00004123"/>
    </source>
</evidence>
<evidence type="ECO:0000256" key="2">
    <source>
        <dbReference type="ARBA" id="ARBA00010788"/>
    </source>
</evidence>
<feature type="coiled-coil region" evidence="7">
    <location>
        <begin position="145"/>
        <end position="172"/>
    </location>
</feature>
<evidence type="ECO:0000313" key="8">
    <source>
        <dbReference type="EMBL" id="KAF9697846.1"/>
    </source>
</evidence>
<evidence type="ECO:0000313" key="9">
    <source>
        <dbReference type="Proteomes" id="UP000651452"/>
    </source>
</evidence>
<protein>
    <recommendedName>
        <fullName evidence="10">Pre-mRNA-splicing factor SPF27</fullName>
    </recommendedName>
</protein>
<dbReference type="GO" id="GO:0071011">
    <property type="term" value="C:precatalytic spliceosome"/>
    <property type="evidence" value="ECO:0007669"/>
    <property type="project" value="TreeGrafter"/>
</dbReference>
<reference evidence="8" key="2">
    <citation type="submission" date="2020-09" db="EMBL/GenBank/DDBJ databases">
        <title>Reference genome assembly for Australian Ascochyta lentis isolate Al4.</title>
        <authorList>
            <person name="Lee R.C."/>
            <person name="Farfan-Caceres L.M."/>
            <person name="Debler J.W."/>
            <person name="Williams A.H."/>
            <person name="Henares B.M."/>
        </authorList>
    </citation>
    <scope>NUCLEOTIDE SEQUENCE</scope>
    <source>
        <strain evidence="8">Al4</strain>
    </source>
</reference>
<organism evidence="8 9">
    <name type="scientific">Ascochyta lentis</name>
    <dbReference type="NCBI Taxonomy" id="205686"/>
    <lineage>
        <taxon>Eukaryota</taxon>
        <taxon>Fungi</taxon>
        <taxon>Dikarya</taxon>
        <taxon>Ascomycota</taxon>
        <taxon>Pezizomycotina</taxon>
        <taxon>Dothideomycetes</taxon>
        <taxon>Pleosporomycetidae</taxon>
        <taxon>Pleosporales</taxon>
        <taxon>Pleosporineae</taxon>
        <taxon>Didymellaceae</taxon>
        <taxon>Ascochyta</taxon>
    </lineage>
</organism>
<dbReference type="PANTHER" id="PTHR13296:SF0">
    <property type="entry name" value="PRE-MRNA-SPLICING FACTOR SPF27"/>
    <property type="match status" value="1"/>
</dbReference>
<reference evidence="8" key="1">
    <citation type="submission" date="2018-12" db="EMBL/GenBank/DDBJ databases">
        <authorList>
            <person name="Syme R.A."/>
            <person name="Farfan-Caceres L."/>
            <person name="Lichtenzveig J."/>
        </authorList>
    </citation>
    <scope>NUCLEOTIDE SEQUENCE</scope>
    <source>
        <strain evidence="8">Al4</strain>
    </source>
</reference>
<keyword evidence="3" id="KW-0507">mRNA processing</keyword>
<evidence type="ECO:0000256" key="4">
    <source>
        <dbReference type="ARBA" id="ARBA00022728"/>
    </source>
</evidence>
<proteinExistence type="inferred from homology"/>
<evidence type="ECO:0000256" key="7">
    <source>
        <dbReference type="SAM" id="Coils"/>
    </source>
</evidence>
<keyword evidence="7" id="KW-0175">Coiled coil</keyword>
<dbReference type="GO" id="GO:0008380">
    <property type="term" value="P:RNA splicing"/>
    <property type="evidence" value="ECO:0007669"/>
    <property type="project" value="UniProtKB-KW"/>
</dbReference>
<comment type="subcellular location">
    <subcellularLocation>
        <location evidence="1">Nucleus</location>
    </subcellularLocation>
</comment>
<comment type="similarity">
    <text evidence="2">Belongs to the SPF27 family.</text>
</comment>
<dbReference type="GO" id="GO:0000974">
    <property type="term" value="C:Prp19 complex"/>
    <property type="evidence" value="ECO:0007669"/>
    <property type="project" value="TreeGrafter"/>
</dbReference>
<evidence type="ECO:0000256" key="6">
    <source>
        <dbReference type="ARBA" id="ARBA00023242"/>
    </source>
</evidence>
<keyword evidence="4" id="KW-0747">Spliceosome</keyword>
<dbReference type="OrthoDB" id="205794at2759"/>
<dbReference type="InterPro" id="IPR008409">
    <property type="entry name" value="SPF27"/>
</dbReference>
<evidence type="ECO:0000256" key="3">
    <source>
        <dbReference type="ARBA" id="ARBA00022664"/>
    </source>
</evidence>
<gene>
    <name evidence="8" type="ORF">EKO04_004001</name>
</gene>
<accession>A0A8H7J661</accession>
<dbReference type="AlphaFoldDB" id="A0A8H7J661"/>
<keyword evidence="6" id="KW-0539">Nucleus</keyword>
<sequence>MPLINESYDSLPYVDTQIDEAGLAAARAAIDADIRTAGVDTSDLHPALIPAAKYTPRFSDLVEREHARLDGNPASKLSGIDLKRYEDLDAPENTNPTSDEDRPELLEKWNRALKQAYTSSEYVQGRLTQLGLLEKFGKNAWLVGNAQLEDILKSIETELADVRKQHEEVETLRRSQQESVHGEIKTLEETWKKGVGRVLETEVAAEGLKQQILQRRRAGAV</sequence>
<name>A0A8H7J661_9PLEO</name>
<dbReference type="GO" id="GO:0071013">
    <property type="term" value="C:catalytic step 2 spliceosome"/>
    <property type="evidence" value="ECO:0007669"/>
    <property type="project" value="TreeGrafter"/>
</dbReference>
<dbReference type="Proteomes" id="UP000651452">
    <property type="component" value="Unassembled WGS sequence"/>
</dbReference>
<evidence type="ECO:0000256" key="5">
    <source>
        <dbReference type="ARBA" id="ARBA00023187"/>
    </source>
</evidence>
<dbReference type="GO" id="GO:0006397">
    <property type="term" value="P:mRNA processing"/>
    <property type="evidence" value="ECO:0007669"/>
    <property type="project" value="UniProtKB-KW"/>
</dbReference>